<protein>
    <submittedName>
        <fullName evidence="1">2-hydroxyacyl-CoA lyase</fullName>
    </submittedName>
</protein>
<evidence type="ECO:0000313" key="1">
    <source>
        <dbReference type="EMBL" id="KAK3932636.1"/>
    </source>
</evidence>
<accession>A0AAE1I457</accession>
<keyword evidence="2" id="KW-1185">Reference proteome</keyword>
<comment type="caution">
    <text evidence="1">The sequence shown here is derived from an EMBL/GenBank/DDBJ whole genome shotgun (WGS) entry which is preliminary data.</text>
</comment>
<gene>
    <name evidence="1" type="ORF">KUF71_013710</name>
</gene>
<dbReference type="Proteomes" id="UP001219518">
    <property type="component" value="Unassembled WGS sequence"/>
</dbReference>
<dbReference type="EMBL" id="JAHWGI010001438">
    <property type="protein sequence ID" value="KAK3932636.1"/>
    <property type="molecule type" value="Genomic_DNA"/>
</dbReference>
<reference evidence="1" key="2">
    <citation type="journal article" date="2023" name="BMC Genomics">
        <title>Pest status, molecular evolution, and epigenetic factors derived from the genome assembly of Frankliniella fusca, a thysanopteran phytovirus vector.</title>
        <authorList>
            <person name="Catto M.A."/>
            <person name="Labadie P.E."/>
            <person name="Jacobson A.L."/>
            <person name="Kennedy G.G."/>
            <person name="Srinivasan R."/>
            <person name="Hunt B.G."/>
        </authorList>
    </citation>
    <scope>NUCLEOTIDE SEQUENCE</scope>
    <source>
        <strain evidence="1">PL_HMW_Pooled</strain>
    </source>
</reference>
<keyword evidence="1" id="KW-0456">Lyase</keyword>
<dbReference type="AlphaFoldDB" id="A0AAE1I457"/>
<name>A0AAE1I457_9NEOP</name>
<evidence type="ECO:0000313" key="2">
    <source>
        <dbReference type="Proteomes" id="UP001219518"/>
    </source>
</evidence>
<organism evidence="1 2">
    <name type="scientific">Frankliniella fusca</name>
    <dbReference type="NCBI Taxonomy" id="407009"/>
    <lineage>
        <taxon>Eukaryota</taxon>
        <taxon>Metazoa</taxon>
        <taxon>Ecdysozoa</taxon>
        <taxon>Arthropoda</taxon>
        <taxon>Hexapoda</taxon>
        <taxon>Insecta</taxon>
        <taxon>Pterygota</taxon>
        <taxon>Neoptera</taxon>
        <taxon>Paraneoptera</taxon>
        <taxon>Thysanoptera</taxon>
        <taxon>Terebrantia</taxon>
        <taxon>Thripoidea</taxon>
        <taxon>Thripidae</taxon>
        <taxon>Frankliniella</taxon>
    </lineage>
</organism>
<reference evidence="1" key="1">
    <citation type="submission" date="2021-07" db="EMBL/GenBank/DDBJ databases">
        <authorList>
            <person name="Catto M.A."/>
            <person name="Jacobson A."/>
            <person name="Kennedy G."/>
            <person name="Labadie P."/>
            <person name="Hunt B.G."/>
            <person name="Srinivasan R."/>
        </authorList>
    </citation>
    <scope>NUCLEOTIDE SEQUENCE</scope>
    <source>
        <strain evidence="1">PL_HMW_Pooled</strain>
        <tissue evidence="1">Head</tissue>
    </source>
</reference>
<proteinExistence type="predicted"/>
<sequence>MWYTDGVSVFNISNKFSIWPIYLDRVKKENIILAGIWFGKREPKPNTFLKPFHTRMEEFKRDGYLLQRPDGPPVRVRGIVLCGTGDMPAKSLFLRIKQFNGSYGCPRCLHKGESYEGTNH</sequence>
<dbReference type="GO" id="GO:0016829">
    <property type="term" value="F:lyase activity"/>
    <property type="evidence" value="ECO:0007669"/>
    <property type="project" value="UniProtKB-KW"/>
</dbReference>